<evidence type="ECO:0000256" key="8">
    <source>
        <dbReference type="ARBA" id="ARBA00022833"/>
    </source>
</evidence>
<gene>
    <name evidence="14 17" type="primary">ligA</name>
    <name evidence="17" type="ORF">IOQ59_04025</name>
</gene>
<organism evidence="17 18">
    <name type="scientific">Pontibacterium sinense</name>
    <dbReference type="NCBI Taxonomy" id="2781979"/>
    <lineage>
        <taxon>Bacteria</taxon>
        <taxon>Pseudomonadati</taxon>
        <taxon>Pseudomonadota</taxon>
        <taxon>Gammaproteobacteria</taxon>
        <taxon>Oceanospirillales</taxon>
        <taxon>Oceanospirillaceae</taxon>
        <taxon>Pontibacterium</taxon>
    </lineage>
</organism>
<dbReference type="PROSITE" id="PS50172">
    <property type="entry name" value="BRCT"/>
    <property type="match status" value="1"/>
</dbReference>
<dbReference type="CDD" id="cd17748">
    <property type="entry name" value="BRCT_DNA_ligase_like"/>
    <property type="match status" value="1"/>
</dbReference>
<keyword evidence="4 14" id="KW-0436">Ligase</keyword>
<dbReference type="FunFam" id="3.30.470.30:FF:000001">
    <property type="entry name" value="DNA ligase"/>
    <property type="match status" value="1"/>
</dbReference>
<evidence type="ECO:0000256" key="14">
    <source>
        <dbReference type="HAMAP-Rule" id="MF_01588"/>
    </source>
</evidence>
<comment type="cofactor">
    <cofactor evidence="14">
        <name>Mg(2+)</name>
        <dbReference type="ChEBI" id="CHEBI:18420"/>
    </cofactor>
    <cofactor evidence="14">
        <name>Mn(2+)</name>
        <dbReference type="ChEBI" id="CHEBI:29035"/>
    </cofactor>
</comment>
<dbReference type="InterPro" id="IPR001679">
    <property type="entry name" value="DNA_ligase"/>
</dbReference>
<dbReference type="InterPro" id="IPR041663">
    <property type="entry name" value="DisA/LigA_HHH"/>
</dbReference>
<dbReference type="GO" id="GO:0005829">
    <property type="term" value="C:cytosol"/>
    <property type="evidence" value="ECO:0007669"/>
    <property type="project" value="TreeGrafter"/>
</dbReference>
<evidence type="ECO:0000313" key="18">
    <source>
        <dbReference type="Proteomes" id="UP000640333"/>
    </source>
</evidence>
<dbReference type="InterPro" id="IPR001357">
    <property type="entry name" value="BRCT_dom"/>
</dbReference>
<dbReference type="Proteomes" id="UP000640333">
    <property type="component" value="Unassembled WGS sequence"/>
</dbReference>
<dbReference type="PIRSF" id="PIRSF001604">
    <property type="entry name" value="LigA"/>
    <property type="match status" value="1"/>
</dbReference>
<feature type="active site" description="N6-AMP-lysine intermediate" evidence="14">
    <location>
        <position position="116"/>
    </location>
</feature>
<feature type="binding site" evidence="14">
    <location>
        <position position="409"/>
    </location>
    <ligand>
        <name>Zn(2+)</name>
        <dbReference type="ChEBI" id="CHEBI:29105"/>
    </ligand>
</feature>
<dbReference type="SUPFAM" id="SSF50249">
    <property type="entry name" value="Nucleic acid-binding proteins"/>
    <property type="match status" value="1"/>
</dbReference>
<feature type="binding site" evidence="14">
    <location>
        <position position="315"/>
    </location>
    <ligand>
        <name>NAD(+)</name>
        <dbReference type="ChEBI" id="CHEBI:57540"/>
    </ligand>
</feature>
<dbReference type="SMART" id="SM00532">
    <property type="entry name" value="LIGANc"/>
    <property type="match status" value="1"/>
</dbReference>
<dbReference type="Gene3D" id="3.40.50.10190">
    <property type="entry name" value="BRCT domain"/>
    <property type="match status" value="1"/>
</dbReference>
<feature type="domain" description="BRCT" evidence="16">
    <location>
        <begin position="700"/>
        <end position="786"/>
    </location>
</feature>
<evidence type="ECO:0000256" key="12">
    <source>
        <dbReference type="ARBA" id="ARBA00034005"/>
    </source>
</evidence>
<accession>A0A8J7FBL0</accession>
<evidence type="ECO:0000256" key="13">
    <source>
        <dbReference type="ARBA" id="ARBA00060881"/>
    </source>
</evidence>
<keyword evidence="14" id="KW-0464">Manganese</keyword>
<dbReference type="Gene3D" id="3.30.470.30">
    <property type="entry name" value="DNA ligase/mRNA capping enzyme"/>
    <property type="match status" value="1"/>
</dbReference>
<feature type="binding site" evidence="14">
    <location>
        <position position="114"/>
    </location>
    <ligand>
        <name>NAD(+)</name>
        <dbReference type="ChEBI" id="CHEBI:57540"/>
    </ligand>
</feature>
<dbReference type="PANTHER" id="PTHR23389">
    <property type="entry name" value="CHROMOSOME TRANSMISSION FIDELITY FACTOR 18"/>
    <property type="match status" value="1"/>
</dbReference>
<dbReference type="SMART" id="SM00292">
    <property type="entry name" value="BRCT"/>
    <property type="match status" value="1"/>
</dbReference>
<dbReference type="GO" id="GO:0003911">
    <property type="term" value="F:DNA ligase (NAD+) activity"/>
    <property type="evidence" value="ECO:0007669"/>
    <property type="project" value="UniProtKB-UniRule"/>
</dbReference>
<dbReference type="EMBL" id="JADEYS010000003">
    <property type="protein sequence ID" value="MBE9396424.1"/>
    <property type="molecule type" value="Genomic_DNA"/>
</dbReference>
<dbReference type="InterPro" id="IPR004150">
    <property type="entry name" value="NAD_DNA_ligase_OB"/>
</dbReference>
<dbReference type="Gene3D" id="1.10.287.610">
    <property type="entry name" value="Helix hairpin bin"/>
    <property type="match status" value="1"/>
</dbReference>
<feature type="binding site" evidence="14">
    <location>
        <position position="445"/>
    </location>
    <ligand>
        <name>Zn(2+)</name>
        <dbReference type="ChEBI" id="CHEBI:29105"/>
    </ligand>
</feature>
<dbReference type="EC" id="6.5.1.2" evidence="2 14"/>
<name>A0A8J7FBL0_9GAMM</name>
<dbReference type="InterPro" id="IPR012340">
    <property type="entry name" value="NA-bd_OB-fold"/>
</dbReference>
<evidence type="ECO:0000256" key="10">
    <source>
        <dbReference type="ARBA" id="ARBA00023027"/>
    </source>
</evidence>
<dbReference type="FunFam" id="1.10.150.20:FF:000007">
    <property type="entry name" value="DNA ligase"/>
    <property type="match status" value="1"/>
</dbReference>
<evidence type="ECO:0000256" key="5">
    <source>
        <dbReference type="ARBA" id="ARBA00022705"/>
    </source>
</evidence>
<evidence type="ECO:0000256" key="1">
    <source>
        <dbReference type="ARBA" id="ARBA00004067"/>
    </source>
</evidence>
<dbReference type="PROSITE" id="PS01056">
    <property type="entry name" value="DNA_LIGASE_N2"/>
    <property type="match status" value="1"/>
</dbReference>
<comment type="function">
    <text evidence="1 14">DNA ligase that catalyzes the formation of phosphodiester linkages between 5'-phosphoryl and 3'-hydroxyl groups in double-stranded DNA using NAD as a coenzyme and as the energy source for the reaction. It is essential for DNA replication and repair of damaged DNA.</text>
</comment>
<evidence type="ECO:0000256" key="2">
    <source>
        <dbReference type="ARBA" id="ARBA00012722"/>
    </source>
</evidence>
<reference evidence="17" key="1">
    <citation type="submission" date="2020-10" db="EMBL/GenBank/DDBJ databases">
        <title>Bacterium isolated from coastal waters sediment.</title>
        <authorList>
            <person name="Chen R.-J."/>
            <person name="Lu D.-C."/>
            <person name="Zhu K.-L."/>
            <person name="Du Z.-J."/>
        </authorList>
    </citation>
    <scope>NUCLEOTIDE SEQUENCE</scope>
    <source>
        <strain evidence="17">N1Y112</strain>
    </source>
</reference>
<dbReference type="HAMAP" id="MF_01588">
    <property type="entry name" value="DNA_ligase_A"/>
    <property type="match status" value="1"/>
</dbReference>
<dbReference type="NCBIfam" id="TIGR00575">
    <property type="entry name" value="dnlj"/>
    <property type="match status" value="1"/>
</dbReference>
<dbReference type="InterPro" id="IPR010994">
    <property type="entry name" value="RuvA_2-like"/>
</dbReference>
<evidence type="ECO:0000313" key="17">
    <source>
        <dbReference type="EMBL" id="MBE9396424.1"/>
    </source>
</evidence>
<keyword evidence="5 14" id="KW-0235">DNA replication</keyword>
<dbReference type="SUPFAM" id="SSF47781">
    <property type="entry name" value="RuvA domain 2-like"/>
    <property type="match status" value="2"/>
</dbReference>
<evidence type="ECO:0000259" key="16">
    <source>
        <dbReference type="PROSITE" id="PS50172"/>
    </source>
</evidence>
<dbReference type="Pfam" id="PF00533">
    <property type="entry name" value="BRCT"/>
    <property type="match status" value="1"/>
</dbReference>
<dbReference type="Gene3D" id="1.10.150.20">
    <property type="entry name" value="5' to 3' exonuclease, C-terminal subdomain"/>
    <property type="match status" value="3"/>
</dbReference>
<dbReference type="Pfam" id="PF03120">
    <property type="entry name" value="OB_DNA_ligase"/>
    <property type="match status" value="1"/>
</dbReference>
<feature type="binding site" evidence="14">
    <location>
        <position position="412"/>
    </location>
    <ligand>
        <name>Zn(2+)</name>
        <dbReference type="ChEBI" id="CHEBI:29105"/>
    </ligand>
</feature>
<dbReference type="InterPro" id="IPR018239">
    <property type="entry name" value="DNA_ligase_AS"/>
</dbReference>
<dbReference type="CDD" id="cd00114">
    <property type="entry name" value="LIGANc"/>
    <property type="match status" value="1"/>
</dbReference>
<dbReference type="FunFam" id="1.10.287.610:FF:000002">
    <property type="entry name" value="DNA ligase"/>
    <property type="match status" value="1"/>
</dbReference>
<comment type="caution">
    <text evidence="17">The sequence shown here is derived from an EMBL/GenBank/DDBJ whole genome shotgun (WGS) entry which is preliminary data.</text>
</comment>
<evidence type="ECO:0000256" key="9">
    <source>
        <dbReference type="ARBA" id="ARBA00022842"/>
    </source>
</evidence>
<keyword evidence="9 14" id="KW-0460">Magnesium</keyword>
<dbReference type="SUPFAM" id="SSF56091">
    <property type="entry name" value="DNA ligase/mRNA capping enzyme, catalytic domain"/>
    <property type="match status" value="1"/>
</dbReference>
<feature type="binding site" evidence="14">
    <location>
        <position position="174"/>
    </location>
    <ligand>
        <name>NAD(+)</name>
        <dbReference type="ChEBI" id="CHEBI:57540"/>
    </ligand>
</feature>
<dbReference type="Gene3D" id="6.20.10.30">
    <property type="match status" value="1"/>
</dbReference>
<evidence type="ECO:0000256" key="7">
    <source>
        <dbReference type="ARBA" id="ARBA00022763"/>
    </source>
</evidence>
<dbReference type="FunFam" id="2.40.50.140:FF:000012">
    <property type="entry name" value="DNA ligase"/>
    <property type="match status" value="1"/>
</dbReference>
<dbReference type="SUPFAM" id="SSF52113">
    <property type="entry name" value="BRCT domain"/>
    <property type="match status" value="1"/>
</dbReference>
<dbReference type="AlphaFoldDB" id="A0A8J7FBL0"/>
<keyword evidence="11 14" id="KW-0234">DNA repair</keyword>
<dbReference type="PANTHER" id="PTHR23389:SF9">
    <property type="entry name" value="DNA LIGASE"/>
    <property type="match status" value="1"/>
</dbReference>
<comment type="similarity">
    <text evidence="13 14">Belongs to the NAD-dependent DNA ligase family. LigA subfamily.</text>
</comment>
<keyword evidence="18" id="KW-1185">Reference proteome</keyword>
<dbReference type="RefSeq" id="WP_193951977.1">
    <property type="nucleotide sequence ID" value="NZ_JADEYS010000003.1"/>
</dbReference>
<dbReference type="Gene3D" id="2.40.50.140">
    <property type="entry name" value="Nucleic acid-binding proteins"/>
    <property type="match status" value="1"/>
</dbReference>
<keyword evidence="7 14" id="KW-0227">DNA damage</keyword>
<dbReference type="Pfam" id="PF14520">
    <property type="entry name" value="HHH_5"/>
    <property type="match status" value="1"/>
</dbReference>
<feature type="binding site" evidence="14">
    <location>
        <position position="439"/>
    </location>
    <ligand>
        <name>Zn(2+)</name>
        <dbReference type="ChEBI" id="CHEBI:29105"/>
    </ligand>
</feature>
<evidence type="ECO:0000256" key="15">
    <source>
        <dbReference type="RuleBase" id="RU000618"/>
    </source>
</evidence>
<keyword evidence="8 14" id="KW-0862">Zinc</keyword>
<evidence type="ECO:0000256" key="11">
    <source>
        <dbReference type="ARBA" id="ARBA00023204"/>
    </source>
</evidence>
<protein>
    <recommendedName>
        <fullName evidence="3 14">DNA ligase</fullName>
        <ecNumber evidence="2 14">6.5.1.2</ecNumber>
    </recommendedName>
    <alternativeName>
        <fullName evidence="14">Polydeoxyribonucleotide synthase [NAD(+)]</fullName>
    </alternativeName>
</protein>
<feature type="binding site" evidence="14">
    <location>
        <begin position="80"/>
        <end position="81"/>
    </location>
    <ligand>
        <name>NAD(+)</name>
        <dbReference type="ChEBI" id="CHEBI:57540"/>
    </ligand>
</feature>
<evidence type="ECO:0000256" key="3">
    <source>
        <dbReference type="ARBA" id="ARBA00013308"/>
    </source>
</evidence>
<dbReference type="PROSITE" id="PS01055">
    <property type="entry name" value="DNA_LIGASE_N1"/>
    <property type="match status" value="1"/>
</dbReference>
<sequence length="786" mass="86656">MSVEQEILALREQLNHHNYRYYVLDDPEVPDAEYDRLYQQLKSLESEHPSLVTSDSPTQRVGGAPLDAFTQVRHEMPMLSLDNAFNDDDMQAFNRRVIDRLDAADMQSIQYACEPKLDGIAISLLYEKGVLVRGATRGDGVSGEDITLNVRTIPTIPLKLTGIGYPERLEVRGEIYMPRKGFDALNERARADGSKPFVNPRNAAAGSLRQLDPRLTAQRPLEMCSYSIGIVEGGEMPSKHADVLRQLKEWGFKLNALLDVVEGVEGCLEYYQRIMQLRANLPYEIDGVVFKVNSLEQQRQLGFISRAPRWAIAHKFPAQEEITLVRDVEFQVGRTGAITPVARLEPVFVGGVTVSNATLHNMDEIARLDLRAGDSVVIRRAGDVIPQVVKVVTERRPESAVAVEIPTSCPVCGSEVERVQIVKRTKSGEQTSEGAAYRCVGRLACQAQVQQAIIHYASRKALEIDGLGEKIIEQLVELKLIASPADLYRLKPEQLRGLEGFAEISAQKLCDSVSERRQVALARFIYGLGIPDVGEETARVLANKLGSLARIRVVLPEILTWLPDIGREVASEISHFFADEHNAAVLDDLLAQDIQFTDESDLSADLTASISFAELIDRMGISGVAKVGAQRLSTYFKSLESLLSADLETLDQVPKLSAKAINGVLDCLDDREWVERIRAIEAQLLDFGMHWSCESQAVDSASLPLEGKTYVLTGTLEKMARSKAKSALQYLGAKVSGSVSKKTDCVVAGPGAGSKLAKANDLGVPVLDEDQFIDMLQQYSVDPETL</sequence>
<dbReference type="GO" id="GO:0006281">
    <property type="term" value="P:DNA repair"/>
    <property type="evidence" value="ECO:0007669"/>
    <property type="project" value="UniProtKB-KW"/>
</dbReference>
<dbReference type="InterPro" id="IPR013840">
    <property type="entry name" value="DNAligase_N"/>
</dbReference>
<evidence type="ECO:0000256" key="4">
    <source>
        <dbReference type="ARBA" id="ARBA00022598"/>
    </source>
</evidence>
<evidence type="ECO:0000256" key="6">
    <source>
        <dbReference type="ARBA" id="ARBA00022723"/>
    </source>
</evidence>
<feature type="binding site" evidence="14">
    <location>
        <position position="291"/>
    </location>
    <ligand>
        <name>NAD(+)</name>
        <dbReference type="ChEBI" id="CHEBI:57540"/>
    </ligand>
</feature>
<keyword evidence="10 14" id="KW-0520">NAD</keyword>
<comment type="catalytic activity">
    <reaction evidence="12 14 15">
        <text>NAD(+) + (deoxyribonucleotide)n-3'-hydroxyl + 5'-phospho-(deoxyribonucleotide)m = (deoxyribonucleotide)n+m + AMP + beta-nicotinamide D-nucleotide.</text>
        <dbReference type="EC" id="6.5.1.2"/>
    </reaction>
</comment>
<dbReference type="GO" id="GO:0046872">
    <property type="term" value="F:metal ion binding"/>
    <property type="evidence" value="ECO:0007669"/>
    <property type="project" value="UniProtKB-KW"/>
</dbReference>
<proteinExistence type="inferred from homology"/>
<dbReference type="Pfam" id="PF12826">
    <property type="entry name" value="HHH_2"/>
    <property type="match status" value="1"/>
</dbReference>
<dbReference type="InterPro" id="IPR033136">
    <property type="entry name" value="DNA_ligase_CS"/>
</dbReference>
<feature type="binding site" evidence="14">
    <location>
        <begin position="31"/>
        <end position="35"/>
    </location>
    <ligand>
        <name>NAD(+)</name>
        <dbReference type="ChEBI" id="CHEBI:57540"/>
    </ligand>
</feature>
<feature type="binding site" evidence="14">
    <location>
        <position position="137"/>
    </location>
    <ligand>
        <name>NAD(+)</name>
        <dbReference type="ChEBI" id="CHEBI:57540"/>
    </ligand>
</feature>
<dbReference type="GO" id="GO:0006260">
    <property type="term" value="P:DNA replication"/>
    <property type="evidence" value="ECO:0007669"/>
    <property type="project" value="UniProtKB-KW"/>
</dbReference>
<dbReference type="InterPro" id="IPR013839">
    <property type="entry name" value="DNAligase_adenylation"/>
</dbReference>
<keyword evidence="6 14" id="KW-0479">Metal-binding</keyword>
<dbReference type="InterPro" id="IPR036420">
    <property type="entry name" value="BRCT_dom_sf"/>
</dbReference>
<dbReference type="NCBIfam" id="NF005932">
    <property type="entry name" value="PRK07956.1"/>
    <property type="match status" value="1"/>
</dbReference>
<dbReference type="Pfam" id="PF01653">
    <property type="entry name" value="DNA_ligase_aden"/>
    <property type="match status" value="1"/>
</dbReference>